<dbReference type="PROSITE" id="PS51031">
    <property type="entry name" value="BESS"/>
    <property type="match status" value="1"/>
</dbReference>
<dbReference type="GO" id="GO:0003677">
    <property type="term" value="F:DNA binding"/>
    <property type="evidence" value="ECO:0007669"/>
    <property type="project" value="InterPro"/>
</dbReference>
<dbReference type="InterPro" id="IPR039353">
    <property type="entry name" value="TF_Adf1"/>
</dbReference>
<dbReference type="InParanoid" id="A0A482XDX8"/>
<feature type="region of interest" description="Disordered" evidence="2">
    <location>
        <begin position="311"/>
        <end position="339"/>
    </location>
</feature>
<accession>A0A482XDX8</accession>
<keyword evidence="1" id="KW-0539">Nucleus</keyword>
<evidence type="ECO:0000259" key="4">
    <source>
        <dbReference type="PROSITE" id="PS51031"/>
    </source>
</evidence>
<dbReference type="Pfam" id="PF10545">
    <property type="entry name" value="MADF_DNA_bdg"/>
    <property type="match status" value="1"/>
</dbReference>
<name>A0A482XDX8_LAOST</name>
<dbReference type="SMART" id="SM00595">
    <property type="entry name" value="MADF"/>
    <property type="match status" value="1"/>
</dbReference>
<evidence type="ECO:0000256" key="1">
    <source>
        <dbReference type="PROSITE-ProRule" id="PRU00371"/>
    </source>
</evidence>
<evidence type="ECO:0000313" key="5">
    <source>
        <dbReference type="EMBL" id="RZF43897.1"/>
    </source>
</evidence>
<proteinExistence type="predicted"/>
<dbReference type="PANTHER" id="PTHR12243:SF67">
    <property type="entry name" value="COREPRESSOR OF PANGOLIN, ISOFORM A-RELATED"/>
    <property type="match status" value="1"/>
</dbReference>
<dbReference type="EMBL" id="QKKF02012050">
    <property type="protein sequence ID" value="RZF43897.1"/>
    <property type="molecule type" value="Genomic_DNA"/>
</dbReference>
<evidence type="ECO:0000256" key="2">
    <source>
        <dbReference type="SAM" id="MobiDB-lite"/>
    </source>
</evidence>
<dbReference type="OrthoDB" id="6631161at2759"/>
<evidence type="ECO:0008006" key="7">
    <source>
        <dbReference type="Google" id="ProtNLM"/>
    </source>
</evidence>
<feature type="domain" description="BESS" evidence="4">
    <location>
        <begin position="179"/>
        <end position="218"/>
    </location>
</feature>
<dbReference type="PROSITE" id="PS51029">
    <property type="entry name" value="MADF"/>
    <property type="match status" value="1"/>
</dbReference>
<keyword evidence="6" id="KW-1185">Reference proteome</keyword>
<gene>
    <name evidence="5" type="ORF">LSTR_LSTR007233</name>
</gene>
<feature type="region of interest" description="Disordered" evidence="2">
    <location>
        <begin position="120"/>
        <end position="162"/>
    </location>
</feature>
<organism evidence="5 6">
    <name type="scientific">Laodelphax striatellus</name>
    <name type="common">Small brown planthopper</name>
    <name type="synonym">Delphax striatella</name>
    <dbReference type="NCBI Taxonomy" id="195883"/>
    <lineage>
        <taxon>Eukaryota</taxon>
        <taxon>Metazoa</taxon>
        <taxon>Ecdysozoa</taxon>
        <taxon>Arthropoda</taxon>
        <taxon>Hexapoda</taxon>
        <taxon>Insecta</taxon>
        <taxon>Pterygota</taxon>
        <taxon>Neoptera</taxon>
        <taxon>Paraneoptera</taxon>
        <taxon>Hemiptera</taxon>
        <taxon>Auchenorrhyncha</taxon>
        <taxon>Fulgoroidea</taxon>
        <taxon>Delphacidae</taxon>
        <taxon>Criomorphinae</taxon>
        <taxon>Laodelphax</taxon>
    </lineage>
</organism>
<feature type="domain" description="MADF" evidence="3">
    <location>
        <begin position="9"/>
        <end position="110"/>
    </location>
</feature>
<dbReference type="PANTHER" id="PTHR12243">
    <property type="entry name" value="MADF DOMAIN TRANSCRIPTION FACTOR"/>
    <property type="match status" value="1"/>
</dbReference>
<sequence>MEFPLDVEAFIIEVQGRPAIWDIKCSDYSNRDKKNQAWEEIVNIFIAKEDATVEEKQLFGQHLRLRWKSLRDGYNREAKIQKQGQSGSGARKRSIYVFYKQLSFLETAIASQSSQCLSNSLTEDEPSELSPSPQPPSSSSAKKNQGSKRSKQDPVGERLVNAVEKSVQFRQEREREIENDCDRMFLLSLLHPLKEIPEHARFGVKRKLMDVLDAEIQFHGQMNIHRNNFRQTNPSGFNTSIHAHHSSMGYPRHPSSSSNIFAVHRPDQQEQTKIAGMEPSGFKKQIHAHHSSMGYPRHPLSPNMFAVHRPDQREQTKEAGMDSPSTSTATSPLSDLNLF</sequence>
<dbReference type="AlphaFoldDB" id="A0A482XDX8"/>
<evidence type="ECO:0000259" key="3">
    <source>
        <dbReference type="PROSITE" id="PS51029"/>
    </source>
</evidence>
<dbReference type="InterPro" id="IPR006578">
    <property type="entry name" value="MADF-dom"/>
</dbReference>
<dbReference type="GO" id="GO:0005667">
    <property type="term" value="C:transcription regulator complex"/>
    <property type="evidence" value="ECO:0007669"/>
    <property type="project" value="TreeGrafter"/>
</dbReference>
<reference evidence="5 6" key="1">
    <citation type="journal article" date="2017" name="Gigascience">
        <title>Genome sequence of the small brown planthopper, Laodelphax striatellus.</title>
        <authorList>
            <person name="Zhu J."/>
            <person name="Jiang F."/>
            <person name="Wang X."/>
            <person name="Yang P."/>
            <person name="Bao Y."/>
            <person name="Zhao W."/>
            <person name="Wang W."/>
            <person name="Lu H."/>
            <person name="Wang Q."/>
            <person name="Cui N."/>
            <person name="Li J."/>
            <person name="Chen X."/>
            <person name="Luo L."/>
            <person name="Yu J."/>
            <person name="Kang L."/>
            <person name="Cui F."/>
        </authorList>
    </citation>
    <scope>NUCLEOTIDE SEQUENCE [LARGE SCALE GENOMIC DNA]</scope>
    <source>
        <strain evidence="5">Lst14</strain>
    </source>
</reference>
<comment type="subcellular location">
    <subcellularLocation>
        <location evidence="1">Nucleus</location>
    </subcellularLocation>
</comment>
<protein>
    <recommendedName>
        <fullName evidence="7">MADF domain-containing protein</fullName>
    </recommendedName>
</protein>
<dbReference type="GO" id="GO:0005634">
    <property type="term" value="C:nucleus"/>
    <property type="evidence" value="ECO:0007669"/>
    <property type="project" value="UniProtKB-SubCell"/>
</dbReference>
<feature type="compositionally biased region" description="Low complexity" evidence="2">
    <location>
        <begin position="322"/>
        <end position="339"/>
    </location>
</feature>
<feature type="compositionally biased region" description="Basic and acidic residues" evidence="2">
    <location>
        <begin position="311"/>
        <end position="320"/>
    </location>
</feature>
<comment type="caution">
    <text evidence="5">The sequence shown here is derived from an EMBL/GenBank/DDBJ whole genome shotgun (WGS) entry which is preliminary data.</text>
</comment>
<dbReference type="InterPro" id="IPR004210">
    <property type="entry name" value="BESS_motif"/>
</dbReference>
<dbReference type="Proteomes" id="UP000291343">
    <property type="component" value="Unassembled WGS sequence"/>
</dbReference>
<dbReference type="GO" id="GO:0006357">
    <property type="term" value="P:regulation of transcription by RNA polymerase II"/>
    <property type="evidence" value="ECO:0007669"/>
    <property type="project" value="TreeGrafter"/>
</dbReference>
<evidence type="ECO:0000313" key="6">
    <source>
        <dbReference type="Proteomes" id="UP000291343"/>
    </source>
</evidence>